<gene>
    <name evidence="3" type="primary">gmr_2</name>
    <name evidence="3" type="ORF">ERS370000_02794</name>
</gene>
<dbReference type="Gene3D" id="3.30.450.20">
    <property type="entry name" value="PAS domain"/>
    <property type="match status" value="1"/>
</dbReference>
<dbReference type="SUPFAM" id="SSF55073">
    <property type="entry name" value="Nucleotide cyclase"/>
    <property type="match status" value="1"/>
</dbReference>
<evidence type="ECO:0000313" key="3">
    <source>
        <dbReference type="EMBL" id="CUJ12222.1"/>
    </source>
</evidence>
<dbReference type="FunFam" id="3.30.70.270:FF:000001">
    <property type="entry name" value="Diguanylate cyclase domain protein"/>
    <property type="match status" value="1"/>
</dbReference>
<dbReference type="CDD" id="cd01949">
    <property type="entry name" value="GGDEF"/>
    <property type="match status" value="1"/>
</dbReference>
<dbReference type="Proteomes" id="UP000044098">
    <property type="component" value="Unassembled WGS sequence"/>
</dbReference>
<dbReference type="InterPro" id="IPR000014">
    <property type="entry name" value="PAS"/>
</dbReference>
<dbReference type="NCBIfam" id="TIGR00254">
    <property type="entry name" value="GGDEF"/>
    <property type="match status" value="1"/>
</dbReference>
<accession>A0AAD2IZX2</accession>
<dbReference type="EMBL" id="CYTK01000004">
    <property type="protein sequence ID" value="CUJ12222.1"/>
    <property type="molecule type" value="Genomic_DNA"/>
</dbReference>
<dbReference type="PANTHER" id="PTHR44757:SF2">
    <property type="entry name" value="BIOFILM ARCHITECTURE MAINTENANCE PROTEIN MBAA"/>
    <property type="match status" value="1"/>
</dbReference>
<dbReference type="InterPro" id="IPR000160">
    <property type="entry name" value="GGDEF_dom"/>
</dbReference>
<dbReference type="NCBIfam" id="TIGR00229">
    <property type="entry name" value="sensory_box"/>
    <property type="match status" value="1"/>
</dbReference>
<reference evidence="3 4" key="1">
    <citation type="submission" date="2015-09" db="EMBL/GenBank/DDBJ databases">
        <authorList>
            <consortium name="Pathogen Informatics"/>
        </authorList>
    </citation>
    <scope>NUCLEOTIDE SEQUENCE [LARGE SCALE GENOMIC DNA]</scope>
    <source>
        <strain evidence="3 4">2789STDY5608625</strain>
    </source>
</reference>
<dbReference type="InterPro" id="IPR043128">
    <property type="entry name" value="Rev_trsase/Diguanyl_cyclase"/>
</dbReference>
<dbReference type="EC" id="3.1.4.52" evidence="3"/>
<dbReference type="InterPro" id="IPR029787">
    <property type="entry name" value="Nucleotide_cyclase"/>
</dbReference>
<evidence type="ECO:0000313" key="4">
    <source>
        <dbReference type="Proteomes" id="UP000044098"/>
    </source>
</evidence>
<dbReference type="InterPro" id="IPR035965">
    <property type="entry name" value="PAS-like_dom_sf"/>
</dbReference>
<proteinExistence type="predicted"/>
<sequence length="482" mass="52057">MAAPQGAPSTLEPHAMRIPSSDDAAHAQVLPVDDGRILAAASAILAAGPQAGFFETLVSRAAADMGVDYAWVRLQDASGGTELIASASCGAGLAAGPAGAGDALHARLADQTSHVCLHHTPQDNPWLAEARVRAWVARTLFDANGVACGHIAFLFRRELADASAYVSAQAILASFAQHAVLDAAARERELARLNEVIAQFGALFRSAPVLINAFDQDGRCTLWNDACVRRFGWSEAEIKLSLNPFALFYPDPAVRDRAMDSVVARPDRSFREWQPRTRDGEQLSVLWSNVKLPDGKVVNLGMDVTESRRAEAALERMARVDSLTDCWNRAEILKRMEERLADVRRGAGGPTTALMLDLDYFKQVNDRYGHLGGDIALRHFCDQLRACLREGDSVGRLGGEEFLVLLADADAAVARAICERLRTSLRQHPADIDGAVVTLSVSGGIAGFLPGDATASDVLRRADFALYQAKRSGRDCAVEYRN</sequence>
<name>A0AAD2IZX2_ACHAE</name>
<feature type="domain" description="PAS" evidence="1">
    <location>
        <begin position="196"/>
        <end position="238"/>
    </location>
</feature>
<dbReference type="AlphaFoldDB" id="A0AAD2IZX2"/>
<evidence type="ECO:0000259" key="1">
    <source>
        <dbReference type="PROSITE" id="PS50112"/>
    </source>
</evidence>
<dbReference type="GO" id="GO:0071111">
    <property type="term" value="F:cyclic-guanylate-specific phosphodiesterase activity"/>
    <property type="evidence" value="ECO:0007669"/>
    <property type="project" value="UniProtKB-EC"/>
</dbReference>
<keyword evidence="3" id="KW-0378">Hydrolase</keyword>
<dbReference type="SUPFAM" id="SSF55785">
    <property type="entry name" value="PYP-like sensor domain (PAS domain)"/>
    <property type="match status" value="1"/>
</dbReference>
<evidence type="ECO:0000259" key="2">
    <source>
        <dbReference type="PROSITE" id="PS50887"/>
    </source>
</evidence>
<dbReference type="CDD" id="cd00130">
    <property type="entry name" value="PAS"/>
    <property type="match status" value="1"/>
</dbReference>
<dbReference type="Gene3D" id="3.30.70.270">
    <property type="match status" value="1"/>
</dbReference>
<dbReference type="Pfam" id="PF00990">
    <property type="entry name" value="GGDEF"/>
    <property type="match status" value="1"/>
</dbReference>
<dbReference type="InterPro" id="IPR052155">
    <property type="entry name" value="Biofilm_reg_signaling"/>
</dbReference>
<comment type="caution">
    <text evidence="3">The sequence shown here is derived from an EMBL/GenBank/DDBJ whole genome shotgun (WGS) entry which is preliminary data.</text>
</comment>
<organism evidence="3 4">
    <name type="scientific">Achromobacter aegrifaciens</name>
    <dbReference type="NCBI Taxonomy" id="1287736"/>
    <lineage>
        <taxon>Bacteria</taxon>
        <taxon>Pseudomonadati</taxon>
        <taxon>Pseudomonadota</taxon>
        <taxon>Betaproteobacteria</taxon>
        <taxon>Burkholderiales</taxon>
        <taxon>Alcaligenaceae</taxon>
        <taxon>Achromobacter</taxon>
    </lineage>
</organism>
<dbReference type="SMART" id="SM00267">
    <property type="entry name" value="GGDEF"/>
    <property type="match status" value="1"/>
</dbReference>
<protein>
    <submittedName>
        <fullName evidence="3">Cyclic di-GMP phosphodiesterase Gmr</fullName>
        <ecNumber evidence="3">3.1.4.52</ecNumber>
    </submittedName>
</protein>
<dbReference type="PROSITE" id="PS50112">
    <property type="entry name" value="PAS"/>
    <property type="match status" value="1"/>
</dbReference>
<feature type="domain" description="GGDEF" evidence="2">
    <location>
        <begin position="349"/>
        <end position="482"/>
    </location>
</feature>
<dbReference type="PANTHER" id="PTHR44757">
    <property type="entry name" value="DIGUANYLATE CYCLASE DGCP"/>
    <property type="match status" value="1"/>
</dbReference>
<dbReference type="PROSITE" id="PS50887">
    <property type="entry name" value="GGDEF"/>
    <property type="match status" value="1"/>
</dbReference>